<dbReference type="SMART" id="SM00028">
    <property type="entry name" value="TPR"/>
    <property type="match status" value="6"/>
</dbReference>
<dbReference type="SUPFAM" id="SSF48452">
    <property type="entry name" value="TPR-like"/>
    <property type="match status" value="1"/>
</dbReference>
<evidence type="ECO:0000313" key="3">
    <source>
        <dbReference type="Proteomes" id="UP001174934"/>
    </source>
</evidence>
<protein>
    <recommendedName>
        <fullName evidence="1">DUF7779 domain-containing protein</fullName>
    </recommendedName>
</protein>
<dbReference type="PANTHER" id="PTHR35205:SF1">
    <property type="entry name" value="ZU5 DOMAIN-CONTAINING PROTEIN"/>
    <property type="match status" value="1"/>
</dbReference>
<dbReference type="EMBL" id="JAULSR010000002">
    <property type="protein sequence ID" value="KAK0628369.1"/>
    <property type="molecule type" value="Genomic_DNA"/>
</dbReference>
<organism evidence="2 3">
    <name type="scientific">Bombardia bombarda</name>
    <dbReference type="NCBI Taxonomy" id="252184"/>
    <lineage>
        <taxon>Eukaryota</taxon>
        <taxon>Fungi</taxon>
        <taxon>Dikarya</taxon>
        <taxon>Ascomycota</taxon>
        <taxon>Pezizomycotina</taxon>
        <taxon>Sordariomycetes</taxon>
        <taxon>Sordariomycetidae</taxon>
        <taxon>Sordariales</taxon>
        <taxon>Lasiosphaeriaceae</taxon>
        <taxon>Bombardia</taxon>
    </lineage>
</organism>
<feature type="domain" description="DUF7779" evidence="1">
    <location>
        <begin position="230"/>
        <end position="318"/>
    </location>
</feature>
<proteinExistence type="predicted"/>
<dbReference type="Gene3D" id="3.40.50.300">
    <property type="entry name" value="P-loop containing nucleotide triphosphate hydrolases"/>
    <property type="match status" value="1"/>
</dbReference>
<sequence length="714" mass="81571">MDTFLVPVARNPNFFVGRAAWAKLSRFDAVFWVHADSVLKLRDEFGRLAISLDLVDEISIKARDHAITRDLVKGWLQDPVLSANSSCDDMQRRRSWLLVFDNVDDPDVLEGFWPLDGPGCVLFTSRDSLATQSPFIMSDGVELKSFSREQSSSFLQKLTGKQGNTSGVYDRLGGLPLAITQMASIIIRDDLSYDEFVQNYDERGLEELFQLRFNEHSQQSAYRKTIWSVWAIESLKHGKPLLNVMSMLDPDGILESTLMNPPEVMPLVDHYPRNSTAYQIARTELLQSSLISMDSLEKRLVVHRLIQDTTRAKMSPHEFERAFYAAVHLVLAVWPFQGIGWRHSTRRWDVCEKLFPQVVCLRRFGTLIEKKEETFGSDLSFSRLLSDAGWYYHERGHSSDAVPFFDSAFKICESIRPFLEDSTTAVAERLRTRLDDVLLELHHNMGSVGTETNDPQSTMKHFKICNDMMIEKSGDKIISIGQDRRLAVSWNELGNAYMMNHMWEKGEECFNNCIKSFSRLEGFIPTDSVAYKNLGLVYWLTGRNEAAEEALLIGLRQREDVYGVDDSESFFTGSFLHALGNVKESQGDLVESFKYHKRALRHHERTIGKNHHRTGDIHVRVADHLLRDGKLADAEHHLREALRIFGGNDVFKNEKARALHRLSLLLTASKRDEEAAMSHQEATTLYKELYPSSNKAAEDLVSSNFDDAVAFWSR</sequence>
<keyword evidence="3" id="KW-1185">Reference proteome</keyword>
<dbReference type="InterPro" id="IPR019734">
    <property type="entry name" value="TPR_rpt"/>
</dbReference>
<dbReference type="Proteomes" id="UP001174934">
    <property type="component" value="Unassembled WGS sequence"/>
</dbReference>
<reference evidence="2" key="1">
    <citation type="submission" date="2023-06" db="EMBL/GenBank/DDBJ databases">
        <title>Genome-scale phylogeny and comparative genomics of the fungal order Sordariales.</title>
        <authorList>
            <consortium name="Lawrence Berkeley National Laboratory"/>
            <person name="Hensen N."/>
            <person name="Bonometti L."/>
            <person name="Westerberg I."/>
            <person name="Brannstrom I.O."/>
            <person name="Guillou S."/>
            <person name="Cros-Aarteil S."/>
            <person name="Calhoun S."/>
            <person name="Haridas S."/>
            <person name="Kuo A."/>
            <person name="Mondo S."/>
            <person name="Pangilinan J."/>
            <person name="Riley R."/>
            <person name="LaButti K."/>
            <person name="Andreopoulos B."/>
            <person name="Lipzen A."/>
            <person name="Chen C."/>
            <person name="Yanf M."/>
            <person name="Daum C."/>
            <person name="Ng V."/>
            <person name="Clum A."/>
            <person name="Steindorff A."/>
            <person name="Ohm R."/>
            <person name="Martin F."/>
            <person name="Silar P."/>
            <person name="Natvig D."/>
            <person name="Lalanne C."/>
            <person name="Gautier V."/>
            <person name="Ament-velasquez S.L."/>
            <person name="Kruys A."/>
            <person name="Hutchinson M.I."/>
            <person name="Powell A.J."/>
            <person name="Barry K."/>
            <person name="Miller A.N."/>
            <person name="Grigoriev I.V."/>
            <person name="Debuchy R."/>
            <person name="Gladieux P."/>
            <person name="Thoren M.H."/>
            <person name="Johannesson H."/>
        </authorList>
    </citation>
    <scope>NUCLEOTIDE SEQUENCE</scope>
    <source>
        <strain evidence="2">SMH3391-2</strain>
    </source>
</reference>
<accession>A0AA40C8D6</accession>
<name>A0AA40C8D6_9PEZI</name>
<dbReference type="SUPFAM" id="SSF52540">
    <property type="entry name" value="P-loop containing nucleoside triphosphate hydrolases"/>
    <property type="match status" value="1"/>
</dbReference>
<gene>
    <name evidence="2" type="ORF">B0T17DRAFT_614298</name>
</gene>
<dbReference type="Pfam" id="PF13424">
    <property type="entry name" value="TPR_12"/>
    <property type="match status" value="1"/>
</dbReference>
<comment type="caution">
    <text evidence="2">The sequence shown here is derived from an EMBL/GenBank/DDBJ whole genome shotgun (WGS) entry which is preliminary data.</text>
</comment>
<evidence type="ECO:0000313" key="2">
    <source>
        <dbReference type="EMBL" id="KAK0628369.1"/>
    </source>
</evidence>
<dbReference type="PANTHER" id="PTHR35205">
    <property type="entry name" value="NB-ARC AND TPR DOMAIN PROTEIN"/>
    <property type="match status" value="1"/>
</dbReference>
<dbReference type="InterPro" id="IPR011990">
    <property type="entry name" value="TPR-like_helical_dom_sf"/>
</dbReference>
<dbReference type="Pfam" id="PF25000">
    <property type="entry name" value="DUF7779"/>
    <property type="match status" value="1"/>
</dbReference>
<dbReference type="AlphaFoldDB" id="A0AA40C8D6"/>
<evidence type="ECO:0000259" key="1">
    <source>
        <dbReference type="Pfam" id="PF25000"/>
    </source>
</evidence>
<dbReference type="Gene3D" id="1.25.40.10">
    <property type="entry name" value="Tetratricopeptide repeat domain"/>
    <property type="match status" value="2"/>
</dbReference>
<dbReference type="InterPro" id="IPR027417">
    <property type="entry name" value="P-loop_NTPase"/>
</dbReference>
<dbReference type="InterPro" id="IPR056681">
    <property type="entry name" value="DUF7779"/>
</dbReference>